<evidence type="ECO:0000259" key="1">
    <source>
        <dbReference type="Pfam" id="PF00646"/>
    </source>
</evidence>
<evidence type="ECO:0000313" key="3">
    <source>
        <dbReference type="EMBL" id="KAK1370312.1"/>
    </source>
</evidence>
<dbReference type="SUPFAM" id="SSF52047">
    <property type="entry name" value="RNI-like"/>
    <property type="match status" value="1"/>
</dbReference>
<evidence type="ECO:0008006" key="5">
    <source>
        <dbReference type="Google" id="ProtNLM"/>
    </source>
</evidence>
<feature type="domain" description="F-box" evidence="1">
    <location>
        <begin position="19"/>
        <end position="55"/>
    </location>
</feature>
<dbReference type="PANTHER" id="PTHR31639">
    <property type="entry name" value="F-BOX PROTEIN-LIKE"/>
    <property type="match status" value="1"/>
</dbReference>
<dbReference type="SUPFAM" id="SSF81383">
    <property type="entry name" value="F-box domain"/>
    <property type="match status" value="1"/>
</dbReference>
<dbReference type="Pfam" id="PF00646">
    <property type="entry name" value="F-box"/>
    <property type="match status" value="1"/>
</dbReference>
<accession>A0AAD8HN37</accession>
<dbReference type="Pfam" id="PF23622">
    <property type="entry name" value="LRR_At1g61320_AtMIF1"/>
    <property type="match status" value="1"/>
</dbReference>
<dbReference type="Proteomes" id="UP001237642">
    <property type="component" value="Unassembled WGS sequence"/>
</dbReference>
<dbReference type="EMBL" id="JAUIZM010000008">
    <property type="protein sequence ID" value="KAK1370312.1"/>
    <property type="molecule type" value="Genomic_DNA"/>
</dbReference>
<evidence type="ECO:0000313" key="4">
    <source>
        <dbReference type="Proteomes" id="UP001237642"/>
    </source>
</evidence>
<sequence>MASNVKTRRLDCGVAVDRISNLPVHLKHLIQDRLPFDDITRTSILSKVWRDIWIMYPNLVFDDQFFTQLVSRKAPMEDEQVQLSEVSKTISNILLLHSGPILTFHLTVPSYLPFLQCMDVWIKYISNNGVRKLELDNRTPVAYKIPSSVFSCSELTHMWLSMCILNPPLKFEGFCNLITVKLVLVRITGDMSFGSQLKHLSLTNCSGVEYLGSHFTNCNNLTELVIIDSEEIDWRMFECTPKMQLNTLSLLLGRVTLALGRVRNVFKKVIDLEKLFSNMPTIKTLSLDGFFLESLERDAAQLKRPITTLEKLTLECVGFENLVHIRNALFLIRSFPNLRYLRLILATDEYSSNDMDSLDPSLFDMIPPQLKTVEILEMCCSATELQFVKLLLASTPSLKWMKLQMDSFAIFDPAEQLPILQELLQFPRASTAAQIIWDSRGGGYKC</sequence>
<dbReference type="InterPro" id="IPR032675">
    <property type="entry name" value="LRR_dom_sf"/>
</dbReference>
<proteinExistence type="predicted"/>
<dbReference type="Gene3D" id="3.80.10.10">
    <property type="entry name" value="Ribonuclease Inhibitor"/>
    <property type="match status" value="2"/>
</dbReference>
<comment type="caution">
    <text evidence="3">The sequence shown here is derived from an EMBL/GenBank/DDBJ whole genome shotgun (WGS) entry which is preliminary data.</text>
</comment>
<dbReference type="InterPro" id="IPR055357">
    <property type="entry name" value="LRR_At1g61320_AtMIF1"/>
</dbReference>
<dbReference type="AlphaFoldDB" id="A0AAD8HN37"/>
<keyword evidence="4" id="KW-1185">Reference proteome</keyword>
<dbReference type="InterPro" id="IPR001810">
    <property type="entry name" value="F-box_dom"/>
</dbReference>
<dbReference type="InterPro" id="IPR036047">
    <property type="entry name" value="F-box-like_dom_sf"/>
</dbReference>
<protein>
    <recommendedName>
        <fullName evidence="5">F-box domain-containing protein</fullName>
    </recommendedName>
</protein>
<dbReference type="PANTHER" id="PTHR31639:SF285">
    <property type="entry name" value="OS01G0730200 PROTEIN"/>
    <property type="match status" value="1"/>
</dbReference>
<gene>
    <name evidence="3" type="ORF">POM88_036404</name>
</gene>
<feature type="domain" description="At1g61320/AtMIF1 LRR" evidence="2">
    <location>
        <begin position="95"/>
        <end position="404"/>
    </location>
</feature>
<organism evidence="3 4">
    <name type="scientific">Heracleum sosnowskyi</name>
    <dbReference type="NCBI Taxonomy" id="360622"/>
    <lineage>
        <taxon>Eukaryota</taxon>
        <taxon>Viridiplantae</taxon>
        <taxon>Streptophyta</taxon>
        <taxon>Embryophyta</taxon>
        <taxon>Tracheophyta</taxon>
        <taxon>Spermatophyta</taxon>
        <taxon>Magnoliopsida</taxon>
        <taxon>eudicotyledons</taxon>
        <taxon>Gunneridae</taxon>
        <taxon>Pentapetalae</taxon>
        <taxon>asterids</taxon>
        <taxon>campanulids</taxon>
        <taxon>Apiales</taxon>
        <taxon>Apiaceae</taxon>
        <taxon>Apioideae</taxon>
        <taxon>apioid superclade</taxon>
        <taxon>Tordylieae</taxon>
        <taxon>Tordyliinae</taxon>
        <taxon>Heracleum</taxon>
    </lineage>
</organism>
<name>A0AAD8HN37_9APIA</name>
<evidence type="ECO:0000259" key="2">
    <source>
        <dbReference type="Pfam" id="PF23622"/>
    </source>
</evidence>
<reference evidence="3" key="1">
    <citation type="submission" date="2023-02" db="EMBL/GenBank/DDBJ databases">
        <title>Genome of toxic invasive species Heracleum sosnowskyi carries increased number of genes despite the absence of recent whole-genome duplications.</title>
        <authorList>
            <person name="Schelkunov M."/>
            <person name="Shtratnikova V."/>
            <person name="Makarenko M."/>
            <person name="Klepikova A."/>
            <person name="Omelchenko D."/>
            <person name="Novikova G."/>
            <person name="Obukhova E."/>
            <person name="Bogdanov V."/>
            <person name="Penin A."/>
            <person name="Logacheva M."/>
        </authorList>
    </citation>
    <scope>NUCLEOTIDE SEQUENCE</scope>
    <source>
        <strain evidence="3">Hsosn_3</strain>
        <tissue evidence="3">Leaf</tissue>
    </source>
</reference>
<reference evidence="3" key="2">
    <citation type="submission" date="2023-05" db="EMBL/GenBank/DDBJ databases">
        <authorList>
            <person name="Schelkunov M.I."/>
        </authorList>
    </citation>
    <scope>NUCLEOTIDE SEQUENCE</scope>
    <source>
        <strain evidence="3">Hsosn_3</strain>
        <tissue evidence="3">Leaf</tissue>
    </source>
</reference>